<evidence type="ECO:0000256" key="3">
    <source>
        <dbReference type="ARBA" id="ARBA00022989"/>
    </source>
</evidence>
<dbReference type="GO" id="GO:0005886">
    <property type="term" value="C:plasma membrane"/>
    <property type="evidence" value="ECO:0007669"/>
    <property type="project" value="InterPro"/>
</dbReference>
<evidence type="ECO:0000313" key="7">
    <source>
        <dbReference type="EMBL" id="KZN43087.1"/>
    </source>
</evidence>
<sequence length="89" mass="9871">MVRVVKKGLLLVLLFLAFVVGTQNPNLVQVNFIVASAEMPLATLLSLCLFTGILVGLLFNLTSLLRLKQKNRQLHKANNLLLTKNQNQS</sequence>
<keyword evidence="4 5" id="KW-0472">Membrane</keyword>
<feature type="domain" description="Lipopolysaccharide assembly protein A" evidence="6">
    <location>
        <begin position="23"/>
        <end position="81"/>
    </location>
</feature>
<evidence type="ECO:0000256" key="5">
    <source>
        <dbReference type="SAM" id="Phobius"/>
    </source>
</evidence>
<dbReference type="Pfam" id="PF06305">
    <property type="entry name" value="LapA_dom"/>
    <property type="match status" value="1"/>
</dbReference>
<gene>
    <name evidence="7" type="ORF">N475_00490</name>
</gene>
<evidence type="ECO:0000256" key="4">
    <source>
        <dbReference type="ARBA" id="ARBA00023136"/>
    </source>
</evidence>
<dbReference type="PATRIC" id="fig|1365250.3.peg.951"/>
<accession>A0A166YPP5</accession>
<proteinExistence type="predicted"/>
<name>A0A166YPP5_9GAMM</name>
<keyword evidence="8" id="KW-1185">Reference proteome</keyword>
<reference evidence="7 8" key="1">
    <citation type="submission" date="2013-07" db="EMBL/GenBank/DDBJ databases">
        <title>Comparative Genomic and Metabolomic Analysis of Twelve Strains of Pseudoalteromonas luteoviolacea.</title>
        <authorList>
            <person name="Vynne N.G."/>
            <person name="Mansson M."/>
            <person name="Gram L."/>
        </authorList>
    </citation>
    <scope>NUCLEOTIDE SEQUENCE [LARGE SCALE GENOMIC DNA]</scope>
    <source>
        <strain evidence="7 8">DSM 6061</strain>
    </source>
</reference>
<comment type="caution">
    <text evidence="7">The sequence shown here is derived from an EMBL/GenBank/DDBJ whole genome shotgun (WGS) entry which is preliminary data.</text>
</comment>
<evidence type="ECO:0000313" key="8">
    <source>
        <dbReference type="Proteomes" id="UP000076643"/>
    </source>
</evidence>
<feature type="transmembrane region" description="Helical" evidence="5">
    <location>
        <begin position="41"/>
        <end position="65"/>
    </location>
</feature>
<organism evidence="7 8">
    <name type="scientific">Pseudoalteromonas luteoviolacea DSM 6061</name>
    <dbReference type="NCBI Taxonomy" id="1365250"/>
    <lineage>
        <taxon>Bacteria</taxon>
        <taxon>Pseudomonadati</taxon>
        <taxon>Pseudomonadota</taxon>
        <taxon>Gammaproteobacteria</taxon>
        <taxon>Alteromonadales</taxon>
        <taxon>Pseudoalteromonadaceae</taxon>
        <taxon>Pseudoalteromonas</taxon>
    </lineage>
</organism>
<dbReference type="InterPro" id="IPR010445">
    <property type="entry name" value="LapA_dom"/>
</dbReference>
<evidence type="ECO:0000256" key="2">
    <source>
        <dbReference type="ARBA" id="ARBA00022692"/>
    </source>
</evidence>
<keyword evidence="3 5" id="KW-1133">Transmembrane helix</keyword>
<dbReference type="EMBL" id="AUYB01000081">
    <property type="protein sequence ID" value="KZN43087.1"/>
    <property type="molecule type" value="Genomic_DNA"/>
</dbReference>
<evidence type="ECO:0000256" key="1">
    <source>
        <dbReference type="ARBA" id="ARBA00022475"/>
    </source>
</evidence>
<keyword evidence="1" id="KW-1003">Cell membrane</keyword>
<protein>
    <recommendedName>
        <fullName evidence="6">Lipopolysaccharide assembly protein A domain-containing protein</fullName>
    </recommendedName>
</protein>
<dbReference type="Proteomes" id="UP000076643">
    <property type="component" value="Unassembled WGS sequence"/>
</dbReference>
<dbReference type="AlphaFoldDB" id="A0A166YPP5"/>
<dbReference type="STRING" id="43657.S4054249_09515"/>
<evidence type="ECO:0000259" key="6">
    <source>
        <dbReference type="Pfam" id="PF06305"/>
    </source>
</evidence>
<keyword evidence="2 5" id="KW-0812">Transmembrane</keyword>